<dbReference type="PROSITE" id="PS51257">
    <property type="entry name" value="PROKAR_LIPOPROTEIN"/>
    <property type="match status" value="1"/>
</dbReference>
<feature type="chain" id="PRO_5046410215" evidence="2">
    <location>
        <begin position="34"/>
        <end position="232"/>
    </location>
</feature>
<gene>
    <name evidence="4" type="ORF">AAE021_11310</name>
</gene>
<dbReference type="Proteomes" id="UP001448858">
    <property type="component" value="Chromosome"/>
</dbReference>
<accession>A0ABZ2ZRH4</accession>
<dbReference type="RefSeq" id="WP_342022429.1">
    <property type="nucleotide sequence ID" value="NZ_CP151657.1"/>
</dbReference>
<feature type="region of interest" description="Disordered" evidence="1">
    <location>
        <begin position="35"/>
        <end position="81"/>
    </location>
</feature>
<dbReference type="Pfam" id="PF19843">
    <property type="entry name" value="DUF6318"/>
    <property type="match status" value="1"/>
</dbReference>
<proteinExistence type="predicted"/>
<evidence type="ECO:0000256" key="2">
    <source>
        <dbReference type="SAM" id="SignalP"/>
    </source>
</evidence>
<dbReference type="InterPro" id="IPR046281">
    <property type="entry name" value="DUF6318"/>
</dbReference>
<sequence length="232" mass="24402">MFRTGFRPADFSVARLGALGLAAVLVLGGCSGANDDSGAEAAEGSSKSASPSGSAGPGDDASKSASATPTSTPTAAYKPATAEGPAENVPLLVIPELAKQESKEGLEAFAEYWYATINYGFETGNLQPFEDISGPDCIVCKSVFDIVGPGYKNDDWISGGELEVLNTDSKYVLTSKNLFQVLAQIRQDSYEYRGPNGHVYEVNDGLPPTTVHLIEASYVDGHWLADNVVAIK</sequence>
<name>A0ABZ2ZRH4_9MICC</name>
<organism evidence="4 5">
    <name type="scientific">Arthrobacter citreus</name>
    <dbReference type="NCBI Taxonomy" id="1670"/>
    <lineage>
        <taxon>Bacteria</taxon>
        <taxon>Bacillati</taxon>
        <taxon>Actinomycetota</taxon>
        <taxon>Actinomycetes</taxon>
        <taxon>Micrococcales</taxon>
        <taxon>Micrococcaceae</taxon>
        <taxon>Arthrobacter</taxon>
    </lineage>
</organism>
<feature type="domain" description="DUF6318" evidence="3">
    <location>
        <begin position="76"/>
        <end position="227"/>
    </location>
</feature>
<keyword evidence="5" id="KW-1185">Reference proteome</keyword>
<evidence type="ECO:0000313" key="5">
    <source>
        <dbReference type="Proteomes" id="UP001448858"/>
    </source>
</evidence>
<keyword evidence="2" id="KW-0732">Signal</keyword>
<evidence type="ECO:0000256" key="1">
    <source>
        <dbReference type="SAM" id="MobiDB-lite"/>
    </source>
</evidence>
<evidence type="ECO:0000313" key="4">
    <source>
        <dbReference type="EMBL" id="WZP14773.1"/>
    </source>
</evidence>
<dbReference type="EMBL" id="CP151657">
    <property type="protein sequence ID" value="WZP14773.1"/>
    <property type="molecule type" value="Genomic_DNA"/>
</dbReference>
<reference evidence="4 5" key="1">
    <citation type="submission" date="2024-04" db="EMBL/GenBank/DDBJ databases">
        <title>Arthrobacter sp. from Plains bison fecal sample.</title>
        <authorList>
            <person name="Ruzzini A."/>
        </authorList>
    </citation>
    <scope>NUCLEOTIDE SEQUENCE [LARGE SCALE GENOMIC DNA]</scope>
    <source>
        <strain evidence="4 5">EINP1</strain>
    </source>
</reference>
<feature type="signal peptide" evidence="2">
    <location>
        <begin position="1"/>
        <end position="33"/>
    </location>
</feature>
<protein>
    <submittedName>
        <fullName evidence="4">DUF6318 family protein</fullName>
    </submittedName>
</protein>
<evidence type="ECO:0000259" key="3">
    <source>
        <dbReference type="Pfam" id="PF19843"/>
    </source>
</evidence>